<dbReference type="InterPro" id="IPR027417">
    <property type="entry name" value="P-loop_NTPase"/>
</dbReference>
<dbReference type="InterPro" id="IPR041626">
    <property type="entry name" value="Prot_ATP_ID_OB_N"/>
</dbReference>
<evidence type="ECO:0000259" key="6">
    <source>
        <dbReference type="SMART" id="SM00382"/>
    </source>
</evidence>
<dbReference type="InterPro" id="IPR003593">
    <property type="entry name" value="AAA+_ATPase"/>
</dbReference>
<dbReference type="Gene3D" id="2.40.50.140">
    <property type="entry name" value="Nucleic acid-binding proteins"/>
    <property type="match status" value="2"/>
</dbReference>
<comment type="similarity">
    <text evidence="4 5">Belongs to the AAA ATPase family.</text>
</comment>
<dbReference type="NCBIfam" id="TIGR03689">
    <property type="entry name" value="pup_AAA"/>
    <property type="match status" value="1"/>
</dbReference>
<protein>
    <recommendedName>
        <fullName evidence="4">AAA ATPase forming ring-shaped complexes</fullName>
        <shortName evidence="4">ARC</shortName>
    </recommendedName>
</protein>
<evidence type="ECO:0000313" key="7">
    <source>
        <dbReference type="EMBL" id="MBM6698842.1"/>
    </source>
</evidence>
<dbReference type="PANTHER" id="PTHR23077">
    <property type="entry name" value="AAA-FAMILY ATPASE"/>
    <property type="match status" value="1"/>
</dbReference>
<dbReference type="PANTHER" id="PTHR23077:SF144">
    <property type="entry name" value="PROTEASOME-ASSOCIATED ATPASE"/>
    <property type="match status" value="1"/>
</dbReference>
<organism evidence="7 8">
    <name type="scientific">Bifidobacterium pullorum subsp. saeculare</name>
    <dbReference type="NCBI Taxonomy" id="78257"/>
    <lineage>
        <taxon>Bacteria</taxon>
        <taxon>Bacillati</taxon>
        <taxon>Actinomycetota</taxon>
        <taxon>Actinomycetes</taxon>
        <taxon>Bifidobacteriales</taxon>
        <taxon>Bifidobacteriaceae</taxon>
        <taxon>Bifidobacterium</taxon>
    </lineage>
</organism>
<dbReference type="InterPro" id="IPR003960">
    <property type="entry name" value="ATPase_AAA_CS"/>
</dbReference>
<dbReference type="GO" id="GO:0019941">
    <property type="term" value="P:modification-dependent protein catabolic process"/>
    <property type="evidence" value="ECO:0007669"/>
    <property type="project" value="InterPro"/>
</dbReference>
<evidence type="ECO:0000256" key="4">
    <source>
        <dbReference type="HAMAP-Rule" id="MF_02112"/>
    </source>
</evidence>
<dbReference type="GO" id="GO:0016887">
    <property type="term" value="F:ATP hydrolysis activity"/>
    <property type="evidence" value="ECO:0007669"/>
    <property type="project" value="UniProtKB-UniRule"/>
</dbReference>
<dbReference type="GO" id="GO:0010498">
    <property type="term" value="P:proteasomal protein catabolic process"/>
    <property type="evidence" value="ECO:0007669"/>
    <property type="project" value="InterPro"/>
</dbReference>
<feature type="domain" description="AAA+ ATPase" evidence="6">
    <location>
        <begin position="226"/>
        <end position="375"/>
    </location>
</feature>
<dbReference type="Pfam" id="PF17758">
    <property type="entry name" value="Prot_ATP_ID_OB_N"/>
    <property type="match status" value="1"/>
</dbReference>
<dbReference type="GO" id="GO:0005524">
    <property type="term" value="F:ATP binding"/>
    <property type="evidence" value="ECO:0007669"/>
    <property type="project" value="UniProtKB-UniRule"/>
</dbReference>
<evidence type="ECO:0000313" key="8">
    <source>
        <dbReference type="Proteomes" id="UP000718821"/>
    </source>
</evidence>
<dbReference type="PROSITE" id="PS00674">
    <property type="entry name" value="AAA"/>
    <property type="match status" value="1"/>
</dbReference>
<keyword evidence="3 4" id="KW-0175">Coiled coil</keyword>
<dbReference type="Gene3D" id="1.10.8.60">
    <property type="match status" value="1"/>
</dbReference>
<name>A0A938WWA3_9BIFI</name>
<dbReference type="AlphaFoldDB" id="A0A938WWA3"/>
<dbReference type="InterPro" id="IPR050168">
    <property type="entry name" value="AAA_ATPase_domain"/>
</dbReference>
<dbReference type="InterPro" id="IPR003959">
    <property type="entry name" value="ATPase_AAA_core"/>
</dbReference>
<feature type="binding site" evidence="4">
    <location>
        <begin position="237"/>
        <end position="242"/>
    </location>
    <ligand>
        <name>ATP</name>
        <dbReference type="ChEBI" id="CHEBI:30616"/>
    </ligand>
</feature>
<dbReference type="InterPro" id="IPR032501">
    <property type="entry name" value="Prot_ATP_ID_OB_2nd"/>
</dbReference>
<dbReference type="Pfam" id="PF16450">
    <property type="entry name" value="Prot_ATP_ID_OB_C"/>
    <property type="match status" value="1"/>
</dbReference>
<proteinExistence type="inferred from homology"/>
<dbReference type="SMART" id="SM00382">
    <property type="entry name" value="AAA"/>
    <property type="match status" value="1"/>
</dbReference>
<dbReference type="InterPro" id="IPR022482">
    <property type="entry name" value="Proteasome_ATPase"/>
</dbReference>
<reference evidence="7" key="2">
    <citation type="journal article" date="2021" name="Sci. Rep.">
        <title>The distribution of antibiotic resistance genes in chicken gut microbiota commensals.</title>
        <authorList>
            <person name="Juricova H."/>
            <person name="Matiasovicova J."/>
            <person name="Kubasova T."/>
            <person name="Cejkova D."/>
            <person name="Rychlik I."/>
        </authorList>
    </citation>
    <scope>NUCLEOTIDE SEQUENCE</scope>
    <source>
        <strain evidence="7">An836</strain>
    </source>
</reference>
<feature type="coiled-coil region" evidence="4">
    <location>
        <begin position="13"/>
        <end position="40"/>
    </location>
</feature>
<evidence type="ECO:0000256" key="5">
    <source>
        <dbReference type="RuleBase" id="RU003651"/>
    </source>
</evidence>
<dbReference type="GO" id="GO:0000502">
    <property type="term" value="C:proteasome complex"/>
    <property type="evidence" value="ECO:0007669"/>
    <property type="project" value="UniProtKB-KW"/>
</dbReference>
<keyword evidence="7" id="KW-0647">Proteasome</keyword>
<dbReference type="SUPFAM" id="SSF52540">
    <property type="entry name" value="P-loop containing nucleoside triphosphate hydrolases"/>
    <property type="match status" value="1"/>
</dbReference>
<reference evidence="7" key="1">
    <citation type="submission" date="2020-08" db="EMBL/GenBank/DDBJ databases">
        <authorList>
            <person name="Cejkova D."/>
            <person name="Kubasova T."/>
            <person name="Jahodarova E."/>
            <person name="Rychlik I."/>
        </authorList>
    </citation>
    <scope>NUCLEOTIDE SEQUENCE</scope>
    <source>
        <strain evidence="7">An836</strain>
    </source>
</reference>
<dbReference type="HAMAP" id="MF_02112">
    <property type="entry name" value="ARC_ATPase"/>
    <property type="match status" value="1"/>
</dbReference>
<dbReference type="Gene3D" id="3.40.50.300">
    <property type="entry name" value="P-loop containing nucleotide triphosphate hydrolases"/>
    <property type="match status" value="1"/>
</dbReference>
<sequence>MSDEGAQDLAALADRLQARNHALAQALNRAGKELAKAKAQLAQQTQPPLSFATMVRVDRCSTDDQGVRHASAEVIAGTRRLVVPVAASLDPARLAAGDTVMLNDAMVLVEGRGPDTAGPVRTVRQDLGDGRLIVVDAGDNPTLVRRAGALAGAAPSRGDRVTVDPSGRLALEALPGEDDADLVLEETPDVTFADIGGLDAEIGRIKDAVELPFLHRDLFERYGLAAPKGVLLYGPPGNGKTLIAKAVAHALAAGGAGAGAGVFLSVKGPELLNKFVGESERLVRQIFQRARERAADGRPVIVFIDEMDSLLRTRGSGVSSDVETTIVPQFLAELDGVERLDNVIVIGASNRVDMIDPAVLRPGRLDVKIRIDRPDPAGATAIVRHYLTDDLPLERGLDADALAAVLVRDVFARTPARRLAETRDGHGRWQPLYLADVVSGAMLRNIVDRAKTGAVKASIASGAFVAIGVDLLAAAVGEETRETRDAVLDADLEQWARVNGMDPGCLTAIRPAADESPAVRELMDQEAIR</sequence>
<keyword evidence="8" id="KW-1185">Reference proteome</keyword>
<comment type="subunit">
    <text evidence="4">Homohexamer. Assembles into a hexameric ring structure.</text>
</comment>
<keyword evidence="2 4" id="KW-0067">ATP-binding</keyword>
<gene>
    <name evidence="4 7" type="primary">arc</name>
    <name evidence="7" type="ORF">H7U32_00550</name>
</gene>
<dbReference type="InterPro" id="IPR012340">
    <property type="entry name" value="NA-bd_OB-fold"/>
</dbReference>
<comment type="caution">
    <text evidence="7">The sequence shown here is derived from an EMBL/GenBank/DDBJ whole genome shotgun (WGS) entry which is preliminary data.</text>
</comment>
<dbReference type="FunFam" id="3.40.50.300:FF:001025">
    <property type="entry name" value="ATPase family, AAA domain-containing 2B"/>
    <property type="match status" value="1"/>
</dbReference>
<dbReference type="Proteomes" id="UP000718821">
    <property type="component" value="Unassembled WGS sequence"/>
</dbReference>
<dbReference type="RefSeq" id="WP_204467089.1">
    <property type="nucleotide sequence ID" value="NZ_JACLYU010000001.1"/>
</dbReference>
<accession>A0A938WWA3</accession>
<evidence type="ECO:0000256" key="2">
    <source>
        <dbReference type="ARBA" id="ARBA00022840"/>
    </source>
</evidence>
<evidence type="ECO:0000256" key="3">
    <source>
        <dbReference type="ARBA" id="ARBA00023054"/>
    </source>
</evidence>
<dbReference type="EMBL" id="JACLYU010000001">
    <property type="protein sequence ID" value="MBM6698842.1"/>
    <property type="molecule type" value="Genomic_DNA"/>
</dbReference>
<evidence type="ECO:0000256" key="1">
    <source>
        <dbReference type="ARBA" id="ARBA00022741"/>
    </source>
</evidence>
<keyword evidence="1 4" id="KW-0547">Nucleotide-binding</keyword>
<dbReference type="Pfam" id="PF00004">
    <property type="entry name" value="AAA"/>
    <property type="match status" value="1"/>
</dbReference>